<evidence type="ECO:0000313" key="15">
    <source>
        <dbReference type="EMBL" id="MBN3287733.1"/>
    </source>
</evidence>
<feature type="binding site" evidence="13">
    <location>
        <position position="50"/>
    </location>
    <ligand>
        <name>ATP</name>
        <dbReference type="ChEBI" id="CHEBI:30616"/>
    </ligand>
</feature>
<keyword evidence="6" id="KW-0808">Transferase</keyword>
<keyword evidence="7 13" id="KW-0547">Nucleotide-binding</keyword>
<keyword evidence="5" id="KW-0597">Phosphoprotein</keyword>
<dbReference type="Pfam" id="PF00069">
    <property type="entry name" value="Pkinase"/>
    <property type="match status" value="1"/>
</dbReference>
<dbReference type="PROSITE" id="PS00107">
    <property type="entry name" value="PROTEIN_KINASE_ATP"/>
    <property type="match status" value="1"/>
</dbReference>
<evidence type="ECO:0000256" key="7">
    <source>
        <dbReference type="ARBA" id="ARBA00022741"/>
    </source>
</evidence>
<evidence type="ECO:0000256" key="4">
    <source>
        <dbReference type="ARBA" id="ARBA00022527"/>
    </source>
</evidence>
<dbReference type="SMART" id="SM00220">
    <property type="entry name" value="S_TKc"/>
    <property type="match status" value="1"/>
</dbReference>
<reference evidence="15" key="1">
    <citation type="journal article" date="2021" name="Cell">
        <title>Tracing the genetic footprints of vertebrate landing in non-teleost ray-finned fishes.</title>
        <authorList>
            <person name="Bi X."/>
            <person name="Wang K."/>
            <person name="Yang L."/>
            <person name="Pan H."/>
            <person name="Jiang H."/>
            <person name="Wei Q."/>
            <person name="Fang M."/>
            <person name="Yu H."/>
            <person name="Zhu C."/>
            <person name="Cai Y."/>
            <person name="He Y."/>
            <person name="Gan X."/>
            <person name="Zeng H."/>
            <person name="Yu D."/>
            <person name="Zhu Y."/>
            <person name="Jiang H."/>
            <person name="Qiu Q."/>
            <person name="Yang H."/>
            <person name="Zhang Y.E."/>
            <person name="Wang W."/>
            <person name="Zhu M."/>
            <person name="He S."/>
            <person name="Zhang G."/>
        </authorList>
    </citation>
    <scope>NUCLEOTIDE SEQUENCE</scope>
    <source>
        <strain evidence="15">Pddl_001</strain>
    </source>
</reference>
<feature type="domain" description="Protein kinase" evidence="14">
    <location>
        <begin position="20"/>
        <end position="316"/>
    </location>
</feature>
<dbReference type="GO" id="GO:0016301">
    <property type="term" value="F:kinase activity"/>
    <property type="evidence" value="ECO:0007669"/>
    <property type="project" value="UniProtKB-KW"/>
</dbReference>
<evidence type="ECO:0000256" key="12">
    <source>
        <dbReference type="ARBA" id="ARBA00048312"/>
    </source>
</evidence>
<keyword evidence="16" id="KW-1185">Reference proteome</keyword>
<evidence type="ECO:0000256" key="6">
    <source>
        <dbReference type="ARBA" id="ARBA00022679"/>
    </source>
</evidence>
<dbReference type="PROSITE" id="PS50011">
    <property type="entry name" value="PROTEIN_KINASE_DOM"/>
    <property type="match status" value="1"/>
</dbReference>
<comment type="catalytic activity">
    <reaction evidence="12">
        <text>L-seryl-[protein] + ATP = O-phospho-L-seryl-[protein] + ADP + H(+)</text>
        <dbReference type="Rhea" id="RHEA:17989"/>
        <dbReference type="Rhea" id="RHEA-COMP:9863"/>
        <dbReference type="Rhea" id="RHEA-COMP:11604"/>
        <dbReference type="ChEBI" id="CHEBI:15378"/>
        <dbReference type="ChEBI" id="CHEBI:29999"/>
        <dbReference type="ChEBI" id="CHEBI:30616"/>
        <dbReference type="ChEBI" id="CHEBI:83421"/>
        <dbReference type="ChEBI" id="CHEBI:456216"/>
        <dbReference type="EC" id="2.7.11.24"/>
    </reaction>
</comment>
<dbReference type="Proteomes" id="UP001166093">
    <property type="component" value="Unassembled WGS sequence"/>
</dbReference>
<dbReference type="Gene3D" id="3.30.200.20">
    <property type="entry name" value="Phosphorylase Kinase, domain 1"/>
    <property type="match status" value="1"/>
</dbReference>
<dbReference type="InterPro" id="IPR008271">
    <property type="entry name" value="Ser/Thr_kinase_AS"/>
</dbReference>
<comment type="caution">
    <text evidence="15">The sequence shown here is derived from an EMBL/GenBank/DDBJ whole genome shotgun (WGS) entry which is preliminary data.</text>
</comment>
<dbReference type="EC" id="2.7.11.24" evidence="3"/>
<evidence type="ECO:0000256" key="5">
    <source>
        <dbReference type="ARBA" id="ARBA00022553"/>
    </source>
</evidence>
<dbReference type="InterPro" id="IPR017441">
    <property type="entry name" value="Protein_kinase_ATP_BS"/>
</dbReference>
<name>A0ABS2YMQ0_POLSP</name>
<evidence type="ECO:0000256" key="13">
    <source>
        <dbReference type="PROSITE-ProRule" id="PRU10141"/>
    </source>
</evidence>
<organism evidence="15 16">
    <name type="scientific">Polyodon spathula</name>
    <name type="common">North American paddlefish</name>
    <name type="synonym">Squalus spathula</name>
    <dbReference type="NCBI Taxonomy" id="7913"/>
    <lineage>
        <taxon>Eukaryota</taxon>
        <taxon>Metazoa</taxon>
        <taxon>Chordata</taxon>
        <taxon>Craniata</taxon>
        <taxon>Vertebrata</taxon>
        <taxon>Euteleostomi</taxon>
        <taxon>Actinopterygii</taxon>
        <taxon>Chondrostei</taxon>
        <taxon>Acipenseriformes</taxon>
        <taxon>Polyodontidae</taxon>
        <taxon>Polyodon</taxon>
    </lineage>
</organism>
<dbReference type="EMBL" id="JAAWVQ010168556">
    <property type="protein sequence ID" value="MBN3287733.1"/>
    <property type="molecule type" value="Genomic_DNA"/>
</dbReference>
<comment type="catalytic activity">
    <reaction evidence="11">
        <text>L-threonyl-[protein] + ATP = O-phospho-L-threonyl-[protein] + ADP + H(+)</text>
        <dbReference type="Rhea" id="RHEA:46608"/>
        <dbReference type="Rhea" id="RHEA-COMP:11060"/>
        <dbReference type="Rhea" id="RHEA-COMP:11605"/>
        <dbReference type="ChEBI" id="CHEBI:15378"/>
        <dbReference type="ChEBI" id="CHEBI:30013"/>
        <dbReference type="ChEBI" id="CHEBI:30616"/>
        <dbReference type="ChEBI" id="CHEBI:61977"/>
        <dbReference type="ChEBI" id="CHEBI:456216"/>
        <dbReference type="EC" id="2.7.11.24"/>
    </reaction>
</comment>
<evidence type="ECO:0000256" key="11">
    <source>
        <dbReference type="ARBA" id="ARBA00047592"/>
    </source>
</evidence>
<protein>
    <recommendedName>
        <fullName evidence="3">mitogen-activated protein kinase</fullName>
        <ecNumber evidence="3">2.7.11.24</ecNumber>
    </recommendedName>
</protein>
<dbReference type="InterPro" id="IPR050117">
    <property type="entry name" value="MAPK"/>
</dbReference>
<dbReference type="CDD" id="cd07854">
    <property type="entry name" value="STKc_MAPK4_6"/>
    <property type="match status" value="1"/>
</dbReference>
<evidence type="ECO:0000256" key="3">
    <source>
        <dbReference type="ARBA" id="ARBA00012411"/>
    </source>
</evidence>
<dbReference type="InterPro" id="IPR011009">
    <property type="entry name" value="Kinase-like_dom_sf"/>
</dbReference>
<evidence type="ECO:0000259" key="14">
    <source>
        <dbReference type="PROSITE" id="PS50011"/>
    </source>
</evidence>
<keyword evidence="9 13" id="KW-0067">ATP-binding</keyword>
<evidence type="ECO:0000256" key="8">
    <source>
        <dbReference type="ARBA" id="ARBA00022777"/>
    </source>
</evidence>
<evidence type="ECO:0000256" key="1">
    <source>
        <dbReference type="ARBA" id="ARBA00001946"/>
    </source>
</evidence>
<feature type="non-terminal residue" evidence="15">
    <location>
        <position position="1"/>
    </location>
</feature>
<keyword evidence="10" id="KW-0131">Cell cycle</keyword>
<keyword evidence="4" id="KW-0723">Serine/threonine-protein kinase</keyword>
<proteinExistence type="inferred from homology"/>
<evidence type="ECO:0000256" key="2">
    <source>
        <dbReference type="ARBA" id="ARBA00008832"/>
    </source>
</evidence>
<dbReference type="Gene3D" id="1.10.510.10">
    <property type="entry name" value="Transferase(Phosphotransferase) domain 1"/>
    <property type="match status" value="1"/>
</dbReference>
<dbReference type="PROSITE" id="PS00108">
    <property type="entry name" value="PROTEIN_KINASE_ST"/>
    <property type="match status" value="1"/>
</dbReference>
<evidence type="ECO:0000313" key="16">
    <source>
        <dbReference type="Proteomes" id="UP001166093"/>
    </source>
</evidence>
<comment type="cofactor">
    <cofactor evidence="1">
        <name>Mg(2+)</name>
        <dbReference type="ChEBI" id="CHEBI:18420"/>
    </cofactor>
</comment>
<dbReference type="PRINTS" id="PR01771">
    <property type="entry name" value="ERK3ERK4MAPK"/>
</dbReference>
<comment type="similarity">
    <text evidence="2">Belongs to the protein kinase superfamily. CMGC Ser/Thr protein kinase family. MAP kinase subfamily.</text>
</comment>
<gene>
    <name evidence="15" type="primary">Mapk6_0</name>
    <name evidence="15" type="ORF">GTO93_0006643</name>
</gene>
<keyword evidence="8 15" id="KW-0418">Kinase</keyword>
<accession>A0ABS2YMQ0</accession>
<evidence type="ECO:0000256" key="10">
    <source>
        <dbReference type="ARBA" id="ARBA00023306"/>
    </source>
</evidence>
<dbReference type="InterPro" id="IPR008350">
    <property type="entry name" value="MAPK_ERK3/4"/>
</dbReference>
<dbReference type="PANTHER" id="PTHR24055">
    <property type="entry name" value="MITOGEN-ACTIVATED PROTEIN KINASE"/>
    <property type="match status" value="1"/>
</dbReference>
<dbReference type="InterPro" id="IPR000719">
    <property type="entry name" value="Prot_kinase_dom"/>
</dbReference>
<sequence length="701" mass="80350">MAEKFESLMNIHGFDLGSRYMDLKPLGYGGNGLVFSAVDSDCDKRVAVKKIVLTDPQSVKHALREIKIIRRLDHDNIVKVFETLGPSGRQLTEDVSSLTELNSVYIVQEYMETDLCKLLEQGLMSEEHARLFMYQLLRGLKYIHSANVLHRDLKPANLFINTEDLVLKIGDFGLARIMDPHYSHKGYLSEGLVTKWYRSPRLLLSPNNYTKAIDMWAAGCIFAEMLTGKTLFAGAHELEQMQMILESIPVIHKEDREELLGVIPVFIKNDMSEPHTPLAKLMPGISAEALDFLKQILTFNPMDRLTAEEALAHPYMSIYSFPLDEPISSHPFHIEDEVDDILLMDESHSHVYNWDSQFSDHDWQVHNYEADEVQRDPRAISDFTDEEEVQVDPRKYMDGDSEKYLDDPAFDSLFPNERSWQFEDHHENKYCDLECNHTCNYKAISPSYLDNLVWRDSEVNHYYEPKLIINLSNWKEQSKEKLDKKGKTKCEKNGLVKAQIALQEASEQLVEKDKEKNRIFDLDSFMASTIQLSLQPEPSDVDLLNDWNSSVSQIESQIESKSAMSKSVSQEKEQKGMVNLAQMGGRTTNPWESQKDEQLEKENTYTSYLDRLFSRREEVDVVAPEPVEDKIPRDDREEAEFLGMNGDSLFNKQFESLALPQFDSPADSPLGSLQAVLTPAAVKCSPQIAHKTYSSILKHLN</sequence>
<evidence type="ECO:0000256" key="9">
    <source>
        <dbReference type="ARBA" id="ARBA00022840"/>
    </source>
</evidence>
<dbReference type="SUPFAM" id="SSF56112">
    <property type="entry name" value="Protein kinase-like (PK-like)"/>
    <property type="match status" value="1"/>
</dbReference>
<feature type="non-terminal residue" evidence="15">
    <location>
        <position position="701"/>
    </location>
</feature>